<evidence type="ECO:0000313" key="1">
    <source>
        <dbReference type="EMBL" id="OUS12883.1"/>
    </source>
</evidence>
<organism evidence="1 2">
    <name type="scientific">Nonlabens dokdonensis</name>
    <dbReference type="NCBI Taxonomy" id="328515"/>
    <lineage>
        <taxon>Bacteria</taxon>
        <taxon>Pseudomonadati</taxon>
        <taxon>Bacteroidota</taxon>
        <taxon>Flavobacteriia</taxon>
        <taxon>Flavobacteriales</taxon>
        <taxon>Flavobacteriaceae</taxon>
        <taxon>Nonlabens</taxon>
    </lineage>
</organism>
<sequence>MSEEKDELIDKLTKLSEKPGGKQAVRYILNTLGAVPFAGGAIAGAGQLWGEKEQQKFNDTLAEWAAKTDSDLKIITNNIDKLLQTPTRAKLSLLMGEILGDELAKGFLSKPNQYIPIALHNQTLNELEPFIEKSWIKIQPTHSTVQMGGGNRVGNNIEELKRPYGFGSTFNIQINESYFND</sequence>
<comment type="caution">
    <text evidence="1">The sequence shown here is derived from an EMBL/GenBank/DDBJ whole genome shotgun (WGS) entry which is preliminary data.</text>
</comment>
<name>A0A1Z8ARG5_9FLAO</name>
<dbReference type="EMBL" id="MAAX01000154">
    <property type="protein sequence ID" value="OUS12883.1"/>
    <property type="molecule type" value="Genomic_DNA"/>
</dbReference>
<protein>
    <submittedName>
        <fullName evidence="1">Uncharacterized protein</fullName>
    </submittedName>
</protein>
<evidence type="ECO:0000313" key="2">
    <source>
        <dbReference type="Proteomes" id="UP000196102"/>
    </source>
</evidence>
<dbReference type="RefSeq" id="WP_303687245.1">
    <property type="nucleotide sequence ID" value="NZ_CAJXYO010000009.1"/>
</dbReference>
<gene>
    <name evidence="1" type="ORF">A9Q93_09785</name>
</gene>
<accession>A0A1Z8ARG5</accession>
<dbReference type="AlphaFoldDB" id="A0A1Z8ARG5"/>
<proteinExistence type="predicted"/>
<dbReference type="Proteomes" id="UP000196102">
    <property type="component" value="Unassembled WGS sequence"/>
</dbReference>
<reference evidence="2" key="1">
    <citation type="journal article" date="2017" name="Proc. Natl. Acad. Sci. U.S.A.">
        <title>Simulation of Deepwater Horizon oil plume reveals substrate specialization within a complex community of hydrocarbon-degraders.</title>
        <authorList>
            <person name="Hu P."/>
            <person name="Dubinsky E.A."/>
            <person name="Probst A.J."/>
            <person name="Wang J."/>
            <person name="Sieber C.M.K."/>
            <person name="Tom L.M."/>
            <person name="Gardinali P."/>
            <person name="Banfield J.F."/>
            <person name="Atlas R.M."/>
            <person name="Andersen G.L."/>
        </authorList>
    </citation>
    <scope>NUCLEOTIDE SEQUENCE [LARGE SCALE GENOMIC DNA]</scope>
</reference>